<comment type="subcellular location">
    <subcellularLocation>
        <location evidence="1">Membrane</location>
        <topology evidence="1">Multi-pass membrane protein</topology>
    </subcellularLocation>
</comment>
<keyword evidence="5 7" id="KW-1133">Transmembrane helix</keyword>
<evidence type="ECO:0000256" key="7">
    <source>
        <dbReference type="SAM" id="Phobius"/>
    </source>
</evidence>
<dbReference type="EMBL" id="PGFJ01000002">
    <property type="protein sequence ID" value="PJJ79252.1"/>
    <property type="molecule type" value="Genomic_DNA"/>
</dbReference>
<evidence type="ECO:0000256" key="1">
    <source>
        <dbReference type="ARBA" id="ARBA00004141"/>
    </source>
</evidence>
<dbReference type="GO" id="GO:0004252">
    <property type="term" value="F:serine-type endopeptidase activity"/>
    <property type="evidence" value="ECO:0007669"/>
    <property type="project" value="InterPro"/>
</dbReference>
<feature type="transmembrane region" description="Helical" evidence="7">
    <location>
        <begin position="204"/>
        <end position="226"/>
    </location>
</feature>
<keyword evidence="6 7" id="KW-0472">Membrane</keyword>
<dbReference type="Gene3D" id="1.20.1540.10">
    <property type="entry name" value="Rhomboid-like"/>
    <property type="match status" value="1"/>
</dbReference>
<dbReference type="GO" id="GO:0006508">
    <property type="term" value="P:proteolysis"/>
    <property type="evidence" value="ECO:0007669"/>
    <property type="project" value="UniProtKB-KW"/>
</dbReference>
<comment type="caution">
    <text evidence="9">The sequence shown here is derived from an EMBL/GenBank/DDBJ whole genome shotgun (WGS) entry which is preliminary data.</text>
</comment>
<keyword evidence="10" id="KW-1185">Reference proteome</keyword>
<organism evidence="9 10">
    <name type="scientific">Mucilaginibacter auburnensis</name>
    <dbReference type="NCBI Taxonomy" id="1457233"/>
    <lineage>
        <taxon>Bacteria</taxon>
        <taxon>Pseudomonadati</taxon>
        <taxon>Bacteroidota</taxon>
        <taxon>Sphingobacteriia</taxon>
        <taxon>Sphingobacteriales</taxon>
        <taxon>Sphingobacteriaceae</taxon>
        <taxon>Mucilaginibacter</taxon>
    </lineage>
</organism>
<feature type="transmembrane region" description="Helical" evidence="7">
    <location>
        <begin position="148"/>
        <end position="173"/>
    </location>
</feature>
<dbReference type="PANTHER" id="PTHR43731">
    <property type="entry name" value="RHOMBOID PROTEASE"/>
    <property type="match status" value="1"/>
</dbReference>
<feature type="transmembrane region" description="Helical" evidence="7">
    <location>
        <begin position="313"/>
        <end position="333"/>
    </location>
</feature>
<feature type="transmembrane region" description="Helical" evidence="7">
    <location>
        <begin position="258"/>
        <end position="277"/>
    </location>
</feature>
<proteinExistence type="inferred from homology"/>
<feature type="domain" description="Peptidase S54 rhomboid" evidence="8">
    <location>
        <begin position="194"/>
        <end position="331"/>
    </location>
</feature>
<dbReference type="GO" id="GO:0016020">
    <property type="term" value="C:membrane"/>
    <property type="evidence" value="ECO:0007669"/>
    <property type="project" value="UniProtKB-SubCell"/>
</dbReference>
<dbReference type="PANTHER" id="PTHR43731:SF14">
    <property type="entry name" value="PRESENILIN-ASSOCIATED RHOMBOID-LIKE PROTEIN, MITOCHONDRIAL"/>
    <property type="match status" value="1"/>
</dbReference>
<sequence>MGKATQTISTTGLSQKHGLVTAFESVKSLGWRIRFVSDAGVIAYTNNNGFSWNGEITVKFGDDQLKVECNSASAMPNEYGQHENAVRQFVATFEKLKTAITEEEVRLKYPLYEKDFVPPYEDTLKPDIRPKFNLITGFWVFFRPAKNYFVTPVLVILNILIFLVMVESGISIIDPDGQSLLAWGANATVATLDGQWWRLLTSCFLHFGIIHLALNMYALIFAGMLLEPFLGKAKFLSSYLLTGIAASVVSLWWHDYTISAGASGAIFGLYGVFLAMLSTNHIERGMRNGLLSSIGMFVIYNLVYGSLKSGIDNAAHLGGLISGLLIGFLYLPALRKPNNARINRLVIAGAIILVLAGSACTYIFLASSDRVIYFKRMESFYQLEAKAIEVMGEEDNRPTAEQLPALQQGIRYWQEGIILINELDKLNVSSGIHSKNRQLIKYCQLRIKSYQINYYAYQNGTYPDQKQVFEINQEIKTVMDELSSR</sequence>
<dbReference type="AlphaFoldDB" id="A0A2H9VLR7"/>
<dbReference type="Proteomes" id="UP000242687">
    <property type="component" value="Unassembled WGS sequence"/>
</dbReference>
<dbReference type="InterPro" id="IPR050925">
    <property type="entry name" value="Rhomboid_protease_S54"/>
</dbReference>
<dbReference type="InterPro" id="IPR022764">
    <property type="entry name" value="Peptidase_S54_rhomboid_dom"/>
</dbReference>
<feature type="transmembrane region" description="Helical" evidence="7">
    <location>
        <begin position="289"/>
        <end position="307"/>
    </location>
</feature>
<evidence type="ECO:0000256" key="4">
    <source>
        <dbReference type="ARBA" id="ARBA00022801"/>
    </source>
</evidence>
<dbReference type="InterPro" id="IPR035952">
    <property type="entry name" value="Rhomboid-like_sf"/>
</dbReference>
<evidence type="ECO:0000313" key="10">
    <source>
        <dbReference type="Proteomes" id="UP000242687"/>
    </source>
</evidence>
<dbReference type="Pfam" id="PF01694">
    <property type="entry name" value="Rhomboid"/>
    <property type="match status" value="1"/>
</dbReference>
<reference evidence="9 10" key="1">
    <citation type="submission" date="2017-11" db="EMBL/GenBank/DDBJ databases">
        <title>Genomic Encyclopedia of Archaeal and Bacterial Type Strains, Phase II (KMG-II): From Individual Species to Whole Genera.</title>
        <authorList>
            <person name="Goeker M."/>
        </authorList>
    </citation>
    <scope>NUCLEOTIDE SEQUENCE [LARGE SCALE GENOMIC DNA]</scope>
    <source>
        <strain evidence="9 10">DSM 28175</strain>
    </source>
</reference>
<keyword evidence="3 7" id="KW-0812">Transmembrane</keyword>
<dbReference type="SUPFAM" id="SSF144091">
    <property type="entry name" value="Rhomboid-like"/>
    <property type="match status" value="1"/>
</dbReference>
<evidence type="ECO:0000256" key="6">
    <source>
        <dbReference type="ARBA" id="ARBA00023136"/>
    </source>
</evidence>
<name>A0A2H9VLR7_9SPHI</name>
<keyword evidence="9" id="KW-0645">Protease</keyword>
<evidence type="ECO:0000313" key="9">
    <source>
        <dbReference type="EMBL" id="PJJ79252.1"/>
    </source>
</evidence>
<comment type="similarity">
    <text evidence="2">Belongs to the peptidase S54 family.</text>
</comment>
<evidence type="ECO:0000256" key="2">
    <source>
        <dbReference type="ARBA" id="ARBA00009045"/>
    </source>
</evidence>
<evidence type="ECO:0000259" key="8">
    <source>
        <dbReference type="Pfam" id="PF01694"/>
    </source>
</evidence>
<evidence type="ECO:0000256" key="3">
    <source>
        <dbReference type="ARBA" id="ARBA00022692"/>
    </source>
</evidence>
<dbReference type="RefSeq" id="WP_100341608.1">
    <property type="nucleotide sequence ID" value="NZ_PGFJ01000002.1"/>
</dbReference>
<gene>
    <name evidence="9" type="ORF">CLV57_2379</name>
</gene>
<protein>
    <submittedName>
        <fullName evidence="9">Rhomboid protease GluP</fullName>
    </submittedName>
</protein>
<keyword evidence="4" id="KW-0378">Hydrolase</keyword>
<feature type="transmembrane region" description="Helical" evidence="7">
    <location>
        <begin position="233"/>
        <end position="252"/>
    </location>
</feature>
<feature type="transmembrane region" description="Helical" evidence="7">
    <location>
        <begin position="345"/>
        <end position="365"/>
    </location>
</feature>
<evidence type="ECO:0000256" key="5">
    <source>
        <dbReference type="ARBA" id="ARBA00022989"/>
    </source>
</evidence>
<accession>A0A2H9VLR7</accession>
<dbReference type="OrthoDB" id="9778341at2"/>